<dbReference type="InterPro" id="IPR020806">
    <property type="entry name" value="PKS_PP-bd"/>
</dbReference>
<dbReference type="GO" id="GO:0016020">
    <property type="term" value="C:membrane"/>
    <property type="evidence" value="ECO:0007669"/>
    <property type="project" value="TreeGrafter"/>
</dbReference>
<keyword evidence="1" id="KW-0596">Phosphopantetheine</keyword>
<keyword evidence="2" id="KW-0597">Phosphoprotein</keyword>
<dbReference type="InterPro" id="IPR036736">
    <property type="entry name" value="ACP-like_sf"/>
</dbReference>
<sequence>MTEQLPEGTPETLFHCLLAWAKIAPDHPFVVEWVPEGHSFKTVVWTYRDAVIGVIGMAGSLKSLGLAPGTAVGLVGVPGVSFVLTLMAMEAENLLPVLIDHALPSMEVLSVLGNFGVKALSLEEGLWTSPELENAGIPVVKRPRHPEKLLLPKAEEWEAFREKASRSLSADGSRIACILMTSGTTGFPRGVPLTHSNLFSNISSIRKLGIYHRDSRVFGVLPLHHAYPLMSLVCLTLGHGATVAFPPDLQPSTLLFCLSGFKATLFPGVPSLWESFHRRIWEGIDQKGSRVRWVTKRLLMPLVFWCRIRLGINPGKIIFRALHRRFGPSMEILASGGAALPRQVAKDFWAWGLTMLEGYGLTETSPVLTFNTPSSFKIGSVGRAVPGVELQIRPMEGYEQGIGEVRAKGANIASEYRLDANGRQPICDPDGWFSTGDIGALEDGFLFLKGREKELLVLPNGKKLQPDTVESLFDKNGFVSELALTLYNEVPWLLIRPDEERFAREHMIQMKPVMESMVAALNARLPSHSRIGGFSLTLEPLPRTRLGKLKRFALPGIVGSLERRHASVPVPERILEDPAKKEVLRILEEITGLDRPISLDDHLEVDLGLDSLGRIELVGRLEEMTGREVSDEELESVRTVADLLAMVSGEVKGSSGGKEDFRILEAGLSDTEKALIPERPWGKDGSPPLVFRAVHTFARALFALFFAIRWPRFEKGERGERLIGHDGRWIDWPKGPCVIVANHASYLDGVLISLLIPPDVLGQVVFWGYSPLFEQGFLKRLRNLMGVVSIDPDEALAGLRIGYHLLKEGKSLAIFPEGERSPSGKLQPFRPGTGYLLSACPVPVVPVGIVGAFQAYPRHRRFPRPYPLSIRIGQVIPPEQLQGHHSVQISGILEKAIRETLRGD</sequence>
<dbReference type="InterPro" id="IPR000873">
    <property type="entry name" value="AMP-dep_synth/lig_dom"/>
</dbReference>
<dbReference type="SMART" id="SM00563">
    <property type="entry name" value="PlsC"/>
    <property type="match status" value="1"/>
</dbReference>
<accession>A0A7C3R586</accession>
<dbReference type="SUPFAM" id="SSF69593">
    <property type="entry name" value="Glycerol-3-phosphate (1)-acyltransferase"/>
    <property type="match status" value="1"/>
</dbReference>
<dbReference type="Pfam" id="PF01553">
    <property type="entry name" value="Acyltransferase"/>
    <property type="match status" value="1"/>
</dbReference>
<name>A0A7C3R586_9BACT</name>
<dbReference type="InterPro" id="IPR002123">
    <property type="entry name" value="Plipid/glycerol_acylTrfase"/>
</dbReference>
<protein>
    <recommendedName>
        <fullName evidence="3">Carrier domain-containing protein</fullName>
    </recommendedName>
</protein>
<dbReference type="InterPro" id="IPR009081">
    <property type="entry name" value="PP-bd_ACP"/>
</dbReference>
<evidence type="ECO:0000313" key="4">
    <source>
        <dbReference type="EMBL" id="HFT93817.1"/>
    </source>
</evidence>
<dbReference type="Pfam" id="PF00550">
    <property type="entry name" value="PP-binding"/>
    <property type="match status" value="1"/>
</dbReference>
<evidence type="ECO:0000259" key="3">
    <source>
        <dbReference type="PROSITE" id="PS50075"/>
    </source>
</evidence>
<comment type="caution">
    <text evidence="4">The sequence shown here is derived from an EMBL/GenBank/DDBJ whole genome shotgun (WGS) entry which is preliminary data.</text>
</comment>
<dbReference type="Gene3D" id="3.40.50.12780">
    <property type="entry name" value="N-terminal domain of ligase-like"/>
    <property type="match status" value="1"/>
</dbReference>
<feature type="domain" description="Carrier" evidence="3">
    <location>
        <begin position="574"/>
        <end position="651"/>
    </location>
</feature>
<dbReference type="GO" id="GO:0031177">
    <property type="term" value="F:phosphopantetheine binding"/>
    <property type="evidence" value="ECO:0007669"/>
    <property type="project" value="InterPro"/>
</dbReference>
<dbReference type="InterPro" id="IPR042099">
    <property type="entry name" value="ANL_N_sf"/>
</dbReference>
<dbReference type="Pfam" id="PF00501">
    <property type="entry name" value="AMP-binding"/>
    <property type="match status" value="1"/>
</dbReference>
<dbReference type="SUPFAM" id="SSF47336">
    <property type="entry name" value="ACP-like"/>
    <property type="match status" value="1"/>
</dbReference>
<dbReference type="CDD" id="cd07989">
    <property type="entry name" value="LPLAT_AGPAT-like"/>
    <property type="match status" value="1"/>
</dbReference>
<dbReference type="SUPFAM" id="SSF56801">
    <property type="entry name" value="Acetyl-CoA synthetase-like"/>
    <property type="match status" value="1"/>
</dbReference>
<evidence type="ECO:0000256" key="1">
    <source>
        <dbReference type="ARBA" id="ARBA00022450"/>
    </source>
</evidence>
<dbReference type="InterPro" id="IPR020845">
    <property type="entry name" value="AMP-binding_CS"/>
</dbReference>
<evidence type="ECO:0000256" key="2">
    <source>
        <dbReference type="ARBA" id="ARBA00022553"/>
    </source>
</evidence>
<dbReference type="PROSITE" id="PS50075">
    <property type="entry name" value="CARRIER"/>
    <property type="match status" value="1"/>
</dbReference>
<dbReference type="PANTHER" id="PTHR43272">
    <property type="entry name" value="LONG-CHAIN-FATTY-ACID--COA LIGASE"/>
    <property type="match status" value="1"/>
</dbReference>
<dbReference type="PANTHER" id="PTHR43272:SF52">
    <property type="entry name" value="AMP-DEPENDENT SYNTHETASE_LIGASE DOMAIN-CONTAINING PROTEIN"/>
    <property type="match status" value="1"/>
</dbReference>
<dbReference type="GO" id="GO:0004467">
    <property type="term" value="F:long-chain fatty acid-CoA ligase activity"/>
    <property type="evidence" value="ECO:0007669"/>
    <property type="project" value="TreeGrafter"/>
</dbReference>
<dbReference type="GO" id="GO:0016746">
    <property type="term" value="F:acyltransferase activity"/>
    <property type="evidence" value="ECO:0007669"/>
    <property type="project" value="InterPro"/>
</dbReference>
<reference evidence="4" key="1">
    <citation type="journal article" date="2020" name="mSystems">
        <title>Genome- and Community-Level Interaction Insights into Carbon Utilization and Element Cycling Functions of Hydrothermarchaeota in Hydrothermal Sediment.</title>
        <authorList>
            <person name="Zhou Z."/>
            <person name="Liu Y."/>
            <person name="Xu W."/>
            <person name="Pan J."/>
            <person name="Luo Z.H."/>
            <person name="Li M."/>
        </authorList>
    </citation>
    <scope>NUCLEOTIDE SEQUENCE [LARGE SCALE GENOMIC DNA]</scope>
    <source>
        <strain evidence="4">SpSt-902</strain>
    </source>
</reference>
<gene>
    <name evidence="4" type="ORF">ENX03_07795</name>
</gene>
<dbReference type="Gene3D" id="1.10.1200.10">
    <property type="entry name" value="ACP-like"/>
    <property type="match status" value="1"/>
</dbReference>
<dbReference type="EMBL" id="DTMM01000161">
    <property type="protein sequence ID" value="HFT93817.1"/>
    <property type="molecule type" value="Genomic_DNA"/>
</dbReference>
<proteinExistence type="predicted"/>
<dbReference type="SMART" id="SM00823">
    <property type="entry name" value="PKS_PP"/>
    <property type="match status" value="1"/>
</dbReference>
<organism evidence="4">
    <name type="scientific">Leptospirillum ferriphilum</name>
    <dbReference type="NCBI Taxonomy" id="178606"/>
    <lineage>
        <taxon>Bacteria</taxon>
        <taxon>Pseudomonadati</taxon>
        <taxon>Nitrospirota</taxon>
        <taxon>Nitrospiria</taxon>
        <taxon>Nitrospirales</taxon>
        <taxon>Nitrospiraceae</taxon>
        <taxon>Leptospirillum</taxon>
    </lineage>
</organism>
<dbReference type="AlphaFoldDB" id="A0A7C3R586"/>
<dbReference type="PROSITE" id="PS00455">
    <property type="entry name" value="AMP_BINDING"/>
    <property type="match status" value="1"/>
</dbReference>